<protein>
    <submittedName>
        <fullName evidence="1">FAS1 domain-containing protein</fullName>
    </submittedName>
</protein>
<gene>
    <name evidence="1" type="ORF">F4821DRAFT_241710</name>
</gene>
<reference evidence="1 2" key="1">
    <citation type="journal article" date="2022" name="New Phytol.">
        <title>Ecological generalism drives hyperdiversity of secondary metabolite gene clusters in xylarialean endophytes.</title>
        <authorList>
            <person name="Franco M.E.E."/>
            <person name="Wisecaver J.H."/>
            <person name="Arnold A.E."/>
            <person name="Ju Y.M."/>
            <person name="Slot J.C."/>
            <person name="Ahrendt S."/>
            <person name="Moore L.P."/>
            <person name="Eastman K.E."/>
            <person name="Scott K."/>
            <person name="Konkel Z."/>
            <person name="Mondo S.J."/>
            <person name="Kuo A."/>
            <person name="Hayes R.D."/>
            <person name="Haridas S."/>
            <person name="Andreopoulos B."/>
            <person name="Riley R."/>
            <person name="LaButti K."/>
            <person name="Pangilinan J."/>
            <person name="Lipzen A."/>
            <person name="Amirebrahimi M."/>
            <person name="Yan J."/>
            <person name="Adam C."/>
            <person name="Keymanesh K."/>
            <person name="Ng V."/>
            <person name="Louie K."/>
            <person name="Northen T."/>
            <person name="Drula E."/>
            <person name="Henrissat B."/>
            <person name="Hsieh H.M."/>
            <person name="Youens-Clark K."/>
            <person name="Lutzoni F."/>
            <person name="Miadlikowska J."/>
            <person name="Eastwood D.C."/>
            <person name="Hamelin R.C."/>
            <person name="Grigoriev I.V."/>
            <person name="U'Ren J.M."/>
        </authorList>
    </citation>
    <scope>NUCLEOTIDE SEQUENCE [LARGE SCALE GENOMIC DNA]</scope>
    <source>
        <strain evidence="1 2">ER1909</strain>
    </source>
</reference>
<dbReference type="Proteomes" id="UP001497680">
    <property type="component" value="Unassembled WGS sequence"/>
</dbReference>
<organism evidence="1 2">
    <name type="scientific">Hypoxylon rubiginosum</name>
    <dbReference type="NCBI Taxonomy" id="110542"/>
    <lineage>
        <taxon>Eukaryota</taxon>
        <taxon>Fungi</taxon>
        <taxon>Dikarya</taxon>
        <taxon>Ascomycota</taxon>
        <taxon>Pezizomycotina</taxon>
        <taxon>Sordariomycetes</taxon>
        <taxon>Xylariomycetidae</taxon>
        <taxon>Xylariales</taxon>
        <taxon>Hypoxylaceae</taxon>
        <taxon>Hypoxylon</taxon>
    </lineage>
</organism>
<name>A0ACC0CX46_9PEZI</name>
<evidence type="ECO:0000313" key="1">
    <source>
        <dbReference type="EMBL" id="KAI6085012.1"/>
    </source>
</evidence>
<accession>A0ACC0CX46</accession>
<sequence>MRYSTTLLPLVAVASAIVIPDEATAKQLVLEAEHKVEKTVSSWWDNLPTGDDVLSSAEDILDDTLDAAERQAGKLSDLLRKIESDANSEISDFFSSSFDPATSGHGHHGHHGPPHKTNLTIYESIKASNYTKKFAALVDDFPDLVEKLNSTTGGNVTAFIPSDRAFEKIPHHGKDHKPPKEFIEKILEYHVLPGLYPAGRVLAHHTLPTALEEEELGGRPQRIRVSKGFFSVKLNFYSKVIFPNLFTANGVLHGVDSILVPPPPVERLISLFPSKFSTLELAAAKTGFKHHHHSDDDDSHSEKLTGLTVFAPTNLAFKKLGPRANAFLFNTEKGLGFLRALLAYHVVANETLYSDEFYGKKKEDDLSFFDEESVDADADMDVESIGAKHFHLDLPTLLGDKHIAVDISRFFGFIKIKLNGHVDVAIQDGLAKDGVVQVVDSVLIPPHPHHKGFWNDEVDGEISVEELVARLEPFVEGHNEVEAGEL</sequence>
<evidence type="ECO:0000313" key="2">
    <source>
        <dbReference type="Proteomes" id="UP001497680"/>
    </source>
</evidence>
<keyword evidence="2" id="KW-1185">Reference proteome</keyword>
<dbReference type="EMBL" id="MU394330">
    <property type="protein sequence ID" value="KAI6085012.1"/>
    <property type="molecule type" value="Genomic_DNA"/>
</dbReference>
<proteinExistence type="predicted"/>
<comment type="caution">
    <text evidence="1">The sequence shown here is derived from an EMBL/GenBank/DDBJ whole genome shotgun (WGS) entry which is preliminary data.</text>
</comment>